<gene>
    <name evidence="2" type="ORF">HNR67_003865</name>
</gene>
<reference evidence="2 3" key="1">
    <citation type="submission" date="2020-08" db="EMBL/GenBank/DDBJ databases">
        <title>Sequencing the genomes of 1000 actinobacteria strains.</title>
        <authorList>
            <person name="Klenk H.-P."/>
        </authorList>
    </citation>
    <scope>NUCLEOTIDE SEQUENCE [LARGE SCALE GENOMIC DNA]</scope>
    <source>
        <strain evidence="2 3">DSM 44230</strain>
    </source>
</reference>
<dbReference type="Proteomes" id="UP000533598">
    <property type="component" value="Unassembled WGS sequence"/>
</dbReference>
<accession>A0A7W7CB37</accession>
<feature type="transmembrane region" description="Helical" evidence="1">
    <location>
        <begin position="90"/>
        <end position="107"/>
    </location>
</feature>
<protein>
    <submittedName>
        <fullName evidence="2">Uncharacterized protein</fullName>
    </submittedName>
</protein>
<dbReference type="AlphaFoldDB" id="A0A7W7CB37"/>
<keyword evidence="1" id="KW-1133">Transmembrane helix</keyword>
<evidence type="ECO:0000256" key="1">
    <source>
        <dbReference type="SAM" id="Phobius"/>
    </source>
</evidence>
<evidence type="ECO:0000313" key="2">
    <source>
        <dbReference type="EMBL" id="MBB4677747.1"/>
    </source>
</evidence>
<keyword evidence="1" id="KW-0472">Membrane</keyword>
<feature type="transmembrane region" description="Helical" evidence="1">
    <location>
        <begin position="147"/>
        <end position="171"/>
    </location>
</feature>
<evidence type="ECO:0000313" key="3">
    <source>
        <dbReference type="Proteomes" id="UP000533598"/>
    </source>
</evidence>
<name>A0A7W7CB37_9PSEU</name>
<feature type="transmembrane region" description="Helical" evidence="1">
    <location>
        <begin position="64"/>
        <end position="83"/>
    </location>
</feature>
<keyword evidence="3" id="KW-1185">Reference proteome</keyword>
<sequence>MPTQITVSAVQFLLAATFVLIPYVGARHGTAAQEAAEKNVTHQGFPADLLTRHGINFGASRTSLVIALTIAGCLATLGTLTLTTPDLARPLAWITHPIMLILGLVIMPGEVFTTHYLKAAFRKAADPSPQGLDIAALVAAATKTYPAWFPTVVAIRFTTATAGSILVLLLLTL</sequence>
<keyword evidence="1" id="KW-0812">Transmembrane</keyword>
<organism evidence="2 3">
    <name type="scientific">Crossiella cryophila</name>
    <dbReference type="NCBI Taxonomy" id="43355"/>
    <lineage>
        <taxon>Bacteria</taxon>
        <taxon>Bacillati</taxon>
        <taxon>Actinomycetota</taxon>
        <taxon>Actinomycetes</taxon>
        <taxon>Pseudonocardiales</taxon>
        <taxon>Pseudonocardiaceae</taxon>
        <taxon>Crossiella</taxon>
    </lineage>
</organism>
<dbReference type="RefSeq" id="WP_185003659.1">
    <property type="nucleotide sequence ID" value="NZ_BAAAUI010000002.1"/>
</dbReference>
<proteinExistence type="predicted"/>
<comment type="caution">
    <text evidence="2">The sequence shown here is derived from an EMBL/GenBank/DDBJ whole genome shotgun (WGS) entry which is preliminary data.</text>
</comment>
<dbReference type="EMBL" id="JACHMH010000001">
    <property type="protein sequence ID" value="MBB4677747.1"/>
    <property type="molecule type" value="Genomic_DNA"/>
</dbReference>